<organism evidence="1">
    <name type="scientific">Sesamum radiatum</name>
    <name type="common">Black benniseed</name>
    <dbReference type="NCBI Taxonomy" id="300843"/>
    <lineage>
        <taxon>Eukaryota</taxon>
        <taxon>Viridiplantae</taxon>
        <taxon>Streptophyta</taxon>
        <taxon>Embryophyta</taxon>
        <taxon>Tracheophyta</taxon>
        <taxon>Spermatophyta</taxon>
        <taxon>Magnoliopsida</taxon>
        <taxon>eudicotyledons</taxon>
        <taxon>Gunneridae</taxon>
        <taxon>Pentapetalae</taxon>
        <taxon>asterids</taxon>
        <taxon>lamiids</taxon>
        <taxon>Lamiales</taxon>
        <taxon>Pedaliaceae</taxon>
        <taxon>Sesamum</taxon>
    </lineage>
</organism>
<dbReference type="AlphaFoldDB" id="A0AAW2IL43"/>
<dbReference type="EMBL" id="JACGWJ010001412">
    <property type="protein sequence ID" value="KAL0282566.1"/>
    <property type="molecule type" value="Genomic_DNA"/>
</dbReference>
<accession>A0AAW2IL43</accession>
<dbReference type="PANTHER" id="PTHR46890:SF48">
    <property type="entry name" value="RNA-DIRECTED DNA POLYMERASE"/>
    <property type="match status" value="1"/>
</dbReference>
<dbReference type="PANTHER" id="PTHR46890">
    <property type="entry name" value="NON-LTR RETROLELEMENT REVERSE TRANSCRIPTASE-LIKE PROTEIN-RELATED"/>
    <property type="match status" value="1"/>
</dbReference>
<reference evidence="1" key="1">
    <citation type="submission" date="2020-06" db="EMBL/GenBank/DDBJ databases">
        <authorList>
            <person name="Li T."/>
            <person name="Hu X."/>
            <person name="Zhang T."/>
            <person name="Song X."/>
            <person name="Zhang H."/>
            <person name="Dai N."/>
            <person name="Sheng W."/>
            <person name="Hou X."/>
            <person name="Wei L."/>
        </authorList>
    </citation>
    <scope>NUCLEOTIDE SEQUENCE</scope>
    <source>
        <strain evidence="1">G02</strain>
        <tissue evidence="1">Leaf</tissue>
    </source>
</reference>
<name>A0AAW2IL43_SESRA</name>
<protein>
    <recommendedName>
        <fullName evidence="2">Reverse transcriptase domain-containing protein</fullName>
    </recommendedName>
</protein>
<gene>
    <name evidence="1" type="ORF">Sradi_7257300</name>
</gene>
<evidence type="ECO:0000313" key="1">
    <source>
        <dbReference type="EMBL" id="KAL0282566.1"/>
    </source>
</evidence>
<evidence type="ECO:0008006" key="2">
    <source>
        <dbReference type="Google" id="ProtNLM"/>
    </source>
</evidence>
<dbReference type="InterPro" id="IPR052343">
    <property type="entry name" value="Retrotransposon-Effector_Assoc"/>
</dbReference>
<comment type="caution">
    <text evidence="1">The sequence shown here is derived from an EMBL/GenBank/DDBJ whole genome shotgun (WGS) entry which is preliminary data.</text>
</comment>
<reference evidence="1" key="2">
    <citation type="journal article" date="2024" name="Plant">
        <title>Genomic evolution and insights into agronomic trait innovations of Sesamum species.</title>
        <authorList>
            <person name="Miao H."/>
            <person name="Wang L."/>
            <person name="Qu L."/>
            <person name="Liu H."/>
            <person name="Sun Y."/>
            <person name="Le M."/>
            <person name="Wang Q."/>
            <person name="Wei S."/>
            <person name="Zheng Y."/>
            <person name="Lin W."/>
            <person name="Duan Y."/>
            <person name="Cao H."/>
            <person name="Xiong S."/>
            <person name="Wang X."/>
            <person name="Wei L."/>
            <person name="Li C."/>
            <person name="Ma Q."/>
            <person name="Ju M."/>
            <person name="Zhao R."/>
            <person name="Li G."/>
            <person name="Mu C."/>
            <person name="Tian Q."/>
            <person name="Mei H."/>
            <person name="Zhang T."/>
            <person name="Gao T."/>
            <person name="Zhang H."/>
        </authorList>
    </citation>
    <scope>NUCLEOTIDE SEQUENCE</scope>
    <source>
        <strain evidence="1">G02</strain>
    </source>
</reference>
<proteinExistence type="predicted"/>
<sequence>MGEEVTGKEGIQQVILKYFSSIFRSTRPTEEAMEEAVGCLERRVTPAINEALTQPFSEEITSAVKQMHSLKSPGPDNMPPIYIKNTGPLLVLSLCNVIYKLASKVIANRIKPFLGSLISDSQLAFIPGHLIMDNVLLAYELNHFLKQKTPEKTDHVAIK</sequence>